<evidence type="ECO:0000256" key="21">
    <source>
        <dbReference type="ARBA" id="ARBA00049035"/>
    </source>
</evidence>
<dbReference type="InterPro" id="IPR036615">
    <property type="entry name" value="Mur_ligase_C_dom_sf"/>
</dbReference>
<evidence type="ECO:0000256" key="8">
    <source>
        <dbReference type="ARBA" id="ARBA00013025"/>
    </source>
</evidence>
<proteinExistence type="inferred from homology"/>
<dbReference type="Pfam" id="PF02875">
    <property type="entry name" value="Mur_ligase_C"/>
    <property type="match status" value="1"/>
</dbReference>
<sequence length="420" mass="46985">MQKKWVVSDWLKYLETRHSQEIQLGLDRIRKVAENLGLNHPTAKVITVAGTNGKGSTVSALEAVYTQAGYHVGAYTSPHLLVFNERIRVNTQMISDEELCQAFLHIELNRKDTPLTYFEMTTLAALWHFKQCDLDLVILEVGLGGRLDATNIIDNDLAIITTIDFDHQEFLGNTIEKIASEKAGVIKMGKPIIYADESPAKSILEAAQQMKSKLLVYNQDYFIEEGDADWGYKYCETVYEQLPKPNIQLKSAAAALSAVNLLQNDLPIEQKHITAALKSLSVPGRLQFVKGEVSYLFDVSHNAQSVRLLAEKLTGLKWPNKIHAVFSALKDKDLPSLIFPLRDCVDHWYPAQLDNKRAASPESILAAFKDAEIVVKTCYNSPTSAFEFALHQAVRGDLIVIYGSFYTVSQVMTAQTEFMG</sequence>
<evidence type="ECO:0000256" key="11">
    <source>
        <dbReference type="ARBA" id="ARBA00022723"/>
    </source>
</evidence>
<comment type="catalytic activity">
    <reaction evidence="22">
        <text>7,8-dihydropteroate + L-glutamate + ATP = 7,8-dihydrofolate + ADP + phosphate + H(+)</text>
        <dbReference type="Rhea" id="RHEA:23584"/>
        <dbReference type="ChEBI" id="CHEBI:15378"/>
        <dbReference type="ChEBI" id="CHEBI:17839"/>
        <dbReference type="ChEBI" id="CHEBI:29985"/>
        <dbReference type="ChEBI" id="CHEBI:30616"/>
        <dbReference type="ChEBI" id="CHEBI:43474"/>
        <dbReference type="ChEBI" id="CHEBI:57451"/>
        <dbReference type="ChEBI" id="CHEBI:456216"/>
        <dbReference type="EC" id="6.3.2.12"/>
    </reaction>
</comment>
<comment type="pathway">
    <text evidence="4">Cofactor biosynthesis; tetrahydrofolylpolyglutamate biosynthesis.</text>
</comment>
<dbReference type="UniPathway" id="UPA00077">
    <property type="reaction ID" value="UER00157"/>
</dbReference>
<keyword evidence="12 23" id="KW-0547">Nucleotide-binding</keyword>
<feature type="domain" description="Mur ligase C-terminal" evidence="24">
    <location>
        <begin position="284"/>
        <end position="405"/>
    </location>
</feature>
<dbReference type="SUPFAM" id="SSF53244">
    <property type="entry name" value="MurD-like peptide ligases, peptide-binding domain"/>
    <property type="match status" value="1"/>
</dbReference>
<dbReference type="GO" id="GO:0005524">
    <property type="term" value="F:ATP binding"/>
    <property type="evidence" value="ECO:0007669"/>
    <property type="project" value="UniProtKB-KW"/>
</dbReference>
<keyword evidence="27" id="KW-1185">Reference proteome</keyword>
<keyword evidence="13 23" id="KW-0067">ATP-binding</keyword>
<evidence type="ECO:0000256" key="18">
    <source>
        <dbReference type="ARBA" id="ARBA00032510"/>
    </source>
</evidence>
<dbReference type="SUPFAM" id="SSF53623">
    <property type="entry name" value="MurD-like peptide ligases, catalytic domain"/>
    <property type="match status" value="1"/>
</dbReference>
<evidence type="ECO:0000256" key="5">
    <source>
        <dbReference type="ARBA" id="ARBA00008276"/>
    </source>
</evidence>
<dbReference type="RefSeq" id="WP_058479649.1">
    <property type="nucleotide sequence ID" value="NZ_CAAAIQ010000006.1"/>
</dbReference>
<dbReference type="PIRSF" id="PIRSF001563">
    <property type="entry name" value="Folylpolyglu_synth"/>
    <property type="match status" value="1"/>
</dbReference>
<evidence type="ECO:0000256" key="16">
    <source>
        <dbReference type="ARBA" id="ARBA00030048"/>
    </source>
</evidence>
<gene>
    <name evidence="26" type="primary">folC</name>
    <name evidence="26" type="ORF">Lwal_0831</name>
</gene>
<dbReference type="NCBIfam" id="TIGR01499">
    <property type="entry name" value="folC"/>
    <property type="match status" value="1"/>
</dbReference>
<keyword evidence="10 23" id="KW-0436">Ligase</keyword>
<dbReference type="GO" id="GO:0008841">
    <property type="term" value="F:dihydrofolate synthase activity"/>
    <property type="evidence" value="ECO:0007669"/>
    <property type="project" value="UniProtKB-EC"/>
</dbReference>
<dbReference type="Gene3D" id="3.40.1190.10">
    <property type="entry name" value="Mur-like, catalytic domain"/>
    <property type="match status" value="1"/>
</dbReference>
<dbReference type="PROSITE" id="PS01012">
    <property type="entry name" value="FOLYLPOLYGLU_SYNT_2"/>
    <property type="match status" value="1"/>
</dbReference>
<evidence type="ECO:0000259" key="24">
    <source>
        <dbReference type="Pfam" id="PF02875"/>
    </source>
</evidence>
<dbReference type="GO" id="GO:0005737">
    <property type="term" value="C:cytoplasm"/>
    <property type="evidence" value="ECO:0007669"/>
    <property type="project" value="TreeGrafter"/>
</dbReference>
<comment type="catalytic activity">
    <reaction evidence="20">
        <text>10-formyltetrahydrofolyl-(gamma-L-Glu)(n) + L-glutamate + ATP = 10-formyltetrahydrofolyl-(gamma-L-Glu)(n+1) + ADP + phosphate + H(+)</text>
        <dbReference type="Rhea" id="RHEA:51904"/>
        <dbReference type="Rhea" id="RHEA-COMP:13088"/>
        <dbReference type="Rhea" id="RHEA-COMP:14300"/>
        <dbReference type="ChEBI" id="CHEBI:15378"/>
        <dbReference type="ChEBI" id="CHEBI:29985"/>
        <dbReference type="ChEBI" id="CHEBI:30616"/>
        <dbReference type="ChEBI" id="CHEBI:43474"/>
        <dbReference type="ChEBI" id="CHEBI:134413"/>
        <dbReference type="ChEBI" id="CHEBI:456216"/>
        <dbReference type="EC" id="6.3.2.17"/>
    </reaction>
</comment>
<comment type="pathway">
    <text evidence="3">Cofactor biosynthesis; tetrahydrofolate biosynthesis; 7,8-dihydrofolate from 2-amino-4-hydroxy-6-hydroxymethyl-7,8-dihydropteridine diphosphate and 4-aminobenzoate: step 2/2.</text>
</comment>
<dbReference type="EC" id="6.3.2.12" evidence="7"/>
<evidence type="ECO:0000259" key="25">
    <source>
        <dbReference type="Pfam" id="PF08245"/>
    </source>
</evidence>
<evidence type="ECO:0000256" key="1">
    <source>
        <dbReference type="ARBA" id="ARBA00001946"/>
    </source>
</evidence>
<evidence type="ECO:0000256" key="17">
    <source>
        <dbReference type="ARBA" id="ARBA00030592"/>
    </source>
</evidence>
<evidence type="ECO:0000313" key="27">
    <source>
        <dbReference type="Proteomes" id="UP000054729"/>
    </source>
</evidence>
<dbReference type="InterPro" id="IPR018109">
    <property type="entry name" value="Folylpolyglutamate_synth_CS"/>
</dbReference>
<keyword evidence="15" id="KW-0289">Folate biosynthesis</keyword>
<dbReference type="PANTHER" id="PTHR11136">
    <property type="entry name" value="FOLYLPOLYGLUTAMATE SYNTHASE-RELATED"/>
    <property type="match status" value="1"/>
</dbReference>
<dbReference type="InterPro" id="IPR036565">
    <property type="entry name" value="Mur-like_cat_sf"/>
</dbReference>
<evidence type="ECO:0000256" key="14">
    <source>
        <dbReference type="ARBA" id="ARBA00022842"/>
    </source>
</evidence>
<evidence type="ECO:0000256" key="9">
    <source>
        <dbReference type="ARBA" id="ARBA00019357"/>
    </source>
</evidence>
<evidence type="ECO:0000256" key="4">
    <source>
        <dbReference type="ARBA" id="ARBA00005150"/>
    </source>
</evidence>
<evidence type="ECO:0000256" key="10">
    <source>
        <dbReference type="ARBA" id="ARBA00022598"/>
    </source>
</evidence>
<evidence type="ECO:0000256" key="7">
    <source>
        <dbReference type="ARBA" id="ARBA00013023"/>
    </source>
</evidence>
<dbReference type="InterPro" id="IPR004101">
    <property type="entry name" value="Mur_ligase_C"/>
</dbReference>
<dbReference type="Gene3D" id="3.90.190.20">
    <property type="entry name" value="Mur ligase, C-terminal domain"/>
    <property type="match status" value="1"/>
</dbReference>
<evidence type="ECO:0000256" key="20">
    <source>
        <dbReference type="ARBA" id="ARBA00047808"/>
    </source>
</evidence>
<keyword evidence="11" id="KW-0479">Metal-binding</keyword>
<comment type="function">
    <text evidence="2">Functions in two distinct reactions of the de novo folate biosynthetic pathway. Catalyzes the addition of a glutamate residue to dihydropteroate (7,8-dihydropteroate or H2Pte) to form dihydrofolate (7,8-dihydrofolate monoglutamate or H2Pte-Glu). Also catalyzes successive additions of L-glutamate to tetrahydrofolate or 10-formyltetrahydrofolate or 5,10-methylenetetrahydrofolate, leading to folylpolyglutamate derivatives.</text>
</comment>
<name>A0A0W1AM56_9GAMM</name>
<evidence type="ECO:0000256" key="22">
    <source>
        <dbReference type="ARBA" id="ARBA00049161"/>
    </source>
</evidence>
<dbReference type="GO" id="GO:0046654">
    <property type="term" value="P:tetrahydrofolate biosynthetic process"/>
    <property type="evidence" value="ECO:0007669"/>
    <property type="project" value="UniProtKB-UniPathway"/>
</dbReference>
<dbReference type="PATRIC" id="fig|66969.6.peg.905"/>
<comment type="catalytic activity">
    <reaction evidence="21">
        <text>(6R)-5,10-methylenetetrahydrofolyl-(gamma-L-Glu)(n) + L-glutamate + ATP = (6R)-5,10-methylenetetrahydrofolyl-(gamma-L-Glu)(n+1) + ADP + phosphate + H(+)</text>
        <dbReference type="Rhea" id="RHEA:51912"/>
        <dbReference type="Rhea" id="RHEA-COMP:13257"/>
        <dbReference type="Rhea" id="RHEA-COMP:13258"/>
        <dbReference type="ChEBI" id="CHEBI:15378"/>
        <dbReference type="ChEBI" id="CHEBI:29985"/>
        <dbReference type="ChEBI" id="CHEBI:30616"/>
        <dbReference type="ChEBI" id="CHEBI:43474"/>
        <dbReference type="ChEBI" id="CHEBI:136572"/>
        <dbReference type="ChEBI" id="CHEBI:456216"/>
        <dbReference type="EC" id="6.3.2.17"/>
    </reaction>
</comment>
<evidence type="ECO:0000256" key="2">
    <source>
        <dbReference type="ARBA" id="ARBA00002714"/>
    </source>
</evidence>
<dbReference type="AlphaFoldDB" id="A0A0W1AM56"/>
<evidence type="ECO:0000313" key="26">
    <source>
        <dbReference type="EMBL" id="KTD82354.1"/>
    </source>
</evidence>
<dbReference type="OrthoDB" id="9809356at2"/>
<reference evidence="26 27" key="1">
    <citation type="submission" date="2015-11" db="EMBL/GenBank/DDBJ databases">
        <title>Genomic analysis of 38 Legionella species identifies large and diverse effector repertoires.</title>
        <authorList>
            <person name="Burstein D."/>
            <person name="Amaro F."/>
            <person name="Zusman T."/>
            <person name="Lifshitz Z."/>
            <person name="Cohen O."/>
            <person name="Gilbert J.A."/>
            <person name="Pupko T."/>
            <person name="Shuman H.A."/>
            <person name="Segal G."/>
        </authorList>
    </citation>
    <scope>NUCLEOTIDE SEQUENCE [LARGE SCALE GENOMIC DNA]</scope>
    <source>
        <strain evidence="26 27">ATCC 51914</strain>
    </source>
</reference>
<evidence type="ECO:0000256" key="3">
    <source>
        <dbReference type="ARBA" id="ARBA00004799"/>
    </source>
</evidence>
<comment type="catalytic activity">
    <reaction evidence="19">
        <text>(6S)-5,6,7,8-tetrahydrofolyl-(gamma-L-Glu)(n) + L-glutamate + ATP = (6S)-5,6,7,8-tetrahydrofolyl-(gamma-L-Glu)(n+1) + ADP + phosphate + H(+)</text>
        <dbReference type="Rhea" id="RHEA:10580"/>
        <dbReference type="Rhea" id="RHEA-COMP:14738"/>
        <dbReference type="Rhea" id="RHEA-COMP:14740"/>
        <dbReference type="ChEBI" id="CHEBI:15378"/>
        <dbReference type="ChEBI" id="CHEBI:29985"/>
        <dbReference type="ChEBI" id="CHEBI:30616"/>
        <dbReference type="ChEBI" id="CHEBI:43474"/>
        <dbReference type="ChEBI" id="CHEBI:141005"/>
        <dbReference type="ChEBI" id="CHEBI:456216"/>
        <dbReference type="EC" id="6.3.2.17"/>
    </reaction>
</comment>
<evidence type="ECO:0000256" key="6">
    <source>
        <dbReference type="ARBA" id="ARBA00011245"/>
    </source>
</evidence>
<evidence type="ECO:0000256" key="15">
    <source>
        <dbReference type="ARBA" id="ARBA00022909"/>
    </source>
</evidence>
<evidence type="ECO:0000256" key="19">
    <source>
        <dbReference type="ARBA" id="ARBA00047493"/>
    </source>
</evidence>
<dbReference type="Pfam" id="PF08245">
    <property type="entry name" value="Mur_ligase_M"/>
    <property type="match status" value="1"/>
</dbReference>
<comment type="caution">
    <text evidence="26">The sequence shown here is derived from an EMBL/GenBank/DDBJ whole genome shotgun (WGS) entry which is preliminary data.</text>
</comment>
<evidence type="ECO:0000256" key="13">
    <source>
        <dbReference type="ARBA" id="ARBA00022840"/>
    </source>
</evidence>
<dbReference type="NCBIfam" id="NF008101">
    <property type="entry name" value="PRK10846.1"/>
    <property type="match status" value="1"/>
</dbReference>
<dbReference type="PANTHER" id="PTHR11136:SF0">
    <property type="entry name" value="DIHYDROFOLATE SYNTHETASE-RELATED"/>
    <property type="match status" value="1"/>
</dbReference>
<organism evidence="26 27">
    <name type="scientific">Legionella waltersii</name>
    <dbReference type="NCBI Taxonomy" id="66969"/>
    <lineage>
        <taxon>Bacteria</taxon>
        <taxon>Pseudomonadati</taxon>
        <taxon>Pseudomonadota</taxon>
        <taxon>Gammaproteobacteria</taxon>
        <taxon>Legionellales</taxon>
        <taxon>Legionellaceae</taxon>
        <taxon>Legionella</taxon>
    </lineage>
</organism>
<comment type="subunit">
    <text evidence="6">Monomer.</text>
</comment>
<dbReference type="GO" id="GO:0046656">
    <property type="term" value="P:folic acid biosynthetic process"/>
    <property type="evidence" value="ECO:0007669"/>
    <property type="project" value="UniProtKB-KW"/>
</dbReference>
<dbReference type="EC" id="6.3.2.17" evidence="8"/>
<dbReference type="FunFam" id="3.40.1190.10:FF:000004">
    <property type="entry name" value="Dihydrofolate synthase/folylpolyglutamate synthase"/>
    <property type="match status" value="1"/>
</dbReference>
<evidence type="ECO:0000256" key="12">
    <source>
        <dbReference type="ARBA" id="ARBA00022741"/>
    </source>
</evidence>
<dbReference type="GO" id="GO:0046872">
    <property type="term" value="F:metal ion binding"/>
    <property type="evidence" value="ECO:0007669"/>
    <property type="project" value="UniProtKB-KW"/>
</dbReference>
<dbReference type="STRING" id="66969.Lwal_0831"/>
<keyword evidence="14" id="KW-0460">Magnesium</keyword>
<accession>A0A0W1AM56</accession>
<dbReference type="EMBL" id="LNZB01000015">
    <property type="protein sequence ID" value="KTD82354.1"/>
    <property type="molecule type" value="Genomic_DNA"/>
</dbReference>
<dbReference type="GO" id="GO:0004326">
    <property type="term" value="F:tetrahydrofolylpolyglutamate synthase activity"/>
    <property type="evidence" value="ECO:0007669"/>
    <property type="project" value="UniProtKB-EC"/>
</dbReference>
<dbReference type="InterPro" id="IPR001645">
    <property type="entry name" value="Folylpolyglutamate_synth"/>
</dbReference>
<protein>
    <recommendedName>
        <fullName evidence="9">Dihydrofolate synthase/folylpolyglutamate synthase</fullName>
        <ecNumber evidence="7">6.3.2.12</ecNumber>
        <ecNumber evidence="8">6.3.2.17</ecNumber>
    </recommendedName>
    <alternativeName>
        <fullName evidence="18">Folylpoly-gamma-glutamate synthetase-dihydrofolate synthetase</fullName>
    </alternativeName>
    <alternativeName>
        <fullName evidence="16">Folylpolyglutamate synthetase</fullName>
    </alternativeName>
    <alternativeName>
        <fullName evidence="17">Tetrahydrofolylpolyglutamate synthase</fullName>
    </alternativeName>
</protein>
<dbReference type="InterPro" id="IPR013221">
    <property type="entry name" value="Mur_ligase_cen"/>
</dbReference>
<dbReference type="Proteomes" id="UP000054729">
    <property type="component" value="Unassembled WGS sequence"/>
</dbReference>
<comment type="cofactor">
    <cofactor evidence="1">
        <name>Mg(2+)</name>
        <dbReference type="ChEBI" id="CHEBI:18420"/>
    </cofactor>
</comment>
<evidence type="ECO:0000256" key="23">
    <source>
        <dbReference type="PIRNR" id="PIRNR001563"/>
    </source>
</evidence>
<feature type="domain" description="Mur ligase central" evidence="25">
    <location>
        <begin position="48"/>
        <end position="220"/>
    </location>
</feature>
<comment type="similarity">
    <text evidence="5 23">Belongs to the folylpolyglutamate synthase family.</text>
</comment>